<comment type="caution">
    <text evidence="2">The sequence shown here is derived from an EMBL/GenBank/DDBJ whole genome shotgun (WGS) entry which is preliminary data.</text>
</comment>
<keyword evidence="3" id="KW-1185">Reference proteome</keyword>
<dbReference type="EMBL" id="JAHYIQ010000007">
    <property type="protein sequence ID" value="KAK1130207.1"/>
    <property type="molecule type" value="Genomic_DNA"/>
</dbReference>
<keyword evidence="1" id="KW-0175">Coiled coil</keyword>
<name>A0AA40KRU5_9HYME</name>
<evidence type="ECO:0000313" key="3">
    <source>
        <dbReference type="Proteomes" id="UP001177670"/>
    </source>
</evidence>
<feature type="coiled-coil region" evidence="1">
    <location>
        <begin position="13"/>
        <end position="40"/>
    </location>
</feature>
<accession>A0AA40KRU5</accession>
<protein>
    <submittedName>
        <fullName evidence="2">Uncharacterized protein</fullName>
    </submittedName>
</protein>
<evidence type="ECO:0000256" key="1">
    <source>
        <dbReference type="SAM" id="Coils"/>
    </source>
</evidence>
<proteinExistence type="predicted"/>
<reference evidence="2" key="1">
    <citation type="submission" date="2021-10" db="EMBL/GenBank/DDBJ databases">
        <title>Melipona bicolor Genome sequencing and assembly.</title>
        <authorList>
            <person name="Araujo N.S."/>
            <person name="Arias M.C."/>
        </authorList>
    </citation>
    <scope>NUCLEOTIDE SEQUENCE</scope>
    <source>
        <strain evidence="2">USP_2M_L1-L4_2017</strain>
        <tissue evidence="2">Whole body</tissue>
    </source>
</reference>
<gene>
    <name evidence="2" type="ORF">K0M31_018347</name>
</gene>
<sequence>MEEFDAGLCFWDRRCLSRECKRLELIARSLESDLNFLSERGNDVMDIYRITSLMELLTLEQGEEFGRNLSWNLVRLGLKASLDWECRKLEDDSNYLL</sequence>
<dbReference type="AlphaFoldDB" id="A0AA40KRU5"/>
<dbReference type="Proteomes" id="UP001177670">
    <property type="component" value="Unassembled WGS sequence"/>
</dbReference>
<organism evidence="2 3">
    <name type="scientific">Melipona bicolor</name>
    <dbReference type="NCBI Taxonomy" id="60889"/>
    <lineage>
        <taxon>Eukaryota</taxon>
        <taxon>Metazoa</taxon>
        <taxon>Ecdysozoa</taxon>
        <taxon>Arthropoda</taxon>
        <taxon>Hexapoda</taxon>
        <taxon>Insecta</taxon>
        <taxon>Pterygota</taxon>
        <taxon>Neoptera</taxon>
        <taxon>Endopterygota</taxon>
        <taxon>Hymenoptera</taxon>
        <taxon>Apocrita</taxon>
        <taxon>Aculeata</taxon>
        <taxon>Apoidea</taxon>
        <taxon>Anthophila</taxon>
        <taxon>Apidae</taxon>
        <taxon>Melipona</taxon>
    </lineage>
</organism>
<evidence type="ECO:0000313" key="2">
    <source>
        <dbReference type="EMBL" id="KAK1130207.1"/>
    </source>
</evidence>